<dbReference type="EMBL" id="PENG01000003">
    <property type="protein sequence ID" value="PJI25964.1"/>
    <property type="molecule type" value="Genomic_DNA"/>
</dbReference>
<sequence>MIQLDNRRFIKAYKPFKGMYKIVLYYRVPYRNIFGKLCKKNVAVACDYSHLRSKDNIPLIIRDLEFKVGVNRRSRQYDRKAKLIQKKSYKKLK</sequence>
<proteinExistence type="predicted"/>
<gene>
    <name evidence="1" type="ORF">CTM58_13120</name>
</gene>
<organism evidence="1 2">
    <name type="scientific">Prevotella intermedia</name>
    <dbReference type="NCBI Taxonomy" id="28131"/>
    <lineage>
        <taxon>Bacteria</taxon>
        <taxon>Pseudomonadati</taxon>
        <taxon>Bacteroidota</taxon>
        <taxon>Bacteroidia</taxon>
        <taxon>Bacteroidales</taxon>
        <taxon>Prevotellaceae</taxon>
        <taxon>Prevotella</taxon>
    </lineage>
</organism>
<evidence type="ECO:0000313" key="1">
    <source>
        <dbReference type="EMBL" id="PJI25964.1"/>
    </source>
</evidence>
<name>A0A2M8TPU9_PREIN</name>
<evidence type="ECO:0000313" key="2">
    <source>
        <dbReference type="Proteomes" id="UP000229884"/>
    </source>
</evidence>
<protein>
    <submittedName>
        <fullName evidence="1">Uncharacterized protein</fullName>
    </submittedName>
</protein>
<reference evidence="1 2" key="1">
    <citation type="submission" date="2017-11" db="EMBL/GenBank/DDBJ databases">
        <title>Genome sequencing of Prevotella intermedia KCOM 2832.</title>
        <authorList>
            <person name="Kook J.-K."/>
            <person name="Park S.-N."/>
            <person name="Lim Y.K."/>
        </authorList>
    </citation>
    <scope>NUCLEOTIDE SEQUENCE [LARGE SCALE GENOMIC DNA]</scope>
    <source>
        <strain evidence="1 2">KCOM 2832</strain>
    </source>
</reference>
<dbReference type="Proteomes" id="UP000229884">
    <property type="component" value="Unassembled WGS sequence"/>
</dbReference>
<dbReference type="AlphaFoldDB" id="A0A2M8TPU9"/>
<accession>A0A2M8TPU9</accession>
<comment type="caution">
    <text evidence="1">The sequence shown here is derived from an EMBL/GenBank/DDBJ whole genome shotgun (WGS) entry which is preliminary data.</text>
</comment>